<evidence type="ECO:0000256" key="1">
    <source>
        <dbReference type="SAM" id="MobiDB-lite"/>
    </source>
</evidence>
<organism evidence="2 3">
    <name type="scientific">Rhizophlyctis rosea</name>
    <dbReference type="NCBI Taxonomy" id="64517"/>
    <lineage>
        <taxon>Eukaryota</taxon>
        <taxon>Fungi</taxon>
        <taxon>Fungi incertae sedis</taxon>
        <taxon>Chytridiomycota</taxon>
        <taxon>Chytridiomycota incertae sedis</taxon>
        <taxon>Chytridiomycetes</taxon>
        <taxon>Rhizophlyctidales</taxon>
        <taxon>Rhizophlyctidaceae</taxon>
        <taxon>Rhizophlyctis</taxon>
    </lineage>
</organism>
<sequence length="243" mass="24865">MSCLNNQYLCPKGQNVCGAGSCYDPSSYSCTNGQIGQKSSSSGGSTKSPSSNTSANCGSGTLACGSKCYDPSAYHCDSGVIAQGPGWQSTLPVAPILSTSTKTLGTGTRKITLINNCRAPVWPGLLAKQSPLPGHGGFGLSPSQRVTLQVADNWEAARIWARTDCRVAGGRVVCLTGQCGSKENGYGVECKGAGGQAPATLAEFTLKGWGGSDYYDISNVDGHNVGISIRPTGGKRVGGTLDA</sequence>
<dbReference type="SUPFAM" id="SSF49870">
    <property type="entry name" value="Osmotin, thaumatin-like protein"/>
    <property type="match status" value="1"/>
</dbReference>
<gene>
    <name evidence="2" type="ORF">HK097_002079</name>
</gene>
<feature type="compositionally biased region" description="Low complexity" evidence="1">
    <location>
        <begin position="38"/>
        <end position="54"/>
    </location>
</feature>
<dbReference type="PANTHER" id="PTHR31013:SF12">
    <property type="entry name" value="PATHOGENESIS-RELATED PROTEIN 5-LIKE"/>
    <property type="match status" value="1"/>
</dbReference>
<dbReference type="PANTHER" id="PTHR31013">
    <property type="entry name" value="THAUMATIN FAMILY PROTEIN-RELATED"/>
    <property type="match status" value="1"/>
</dbReference>
<dbReference type="PROSITE" id="PS51367">
    <property type="entry name" value="THAUMATIN_2"/>
    <property type="match status" value="1"/>
</dbReference>
<dbReference type="InterPro" id="IPR001938">
    <property type="entry name" value="Thaumatin"/>
</dbReference>
<proteinExistence type="predicted"/>
<evidence type="ECO:0000313" key="3">
    <source>
        <dbReference type="Proteomes" id="UP001212841"/>
    </source>
</evidence>
<comment type="caution">
    <text evidence="2">The sequence shown here is derived from an EMBL/GenBank/DDBJ whole genome shotgun (WGS) entry which is preliminary data.</text>
</comment>
<feature type="region of interest" description="Disordered" evidence="1">
    <location>
        <begin position="38"/>
        <end position="57"/>
    </location>
</feature>
<protein>
    <submittedName>
        <fullName evidence="2">Uncharacterized protein</fullName>
    </submittedName>
</protein>
<dbReference type="Gene3D" id="2.60.110.10">
    <property type="entry name" value="Thaumatin"/>
    <property type="match status" value="1"/>
</dbReference>
<dbReference type="Proteomes" id="UP001212841">
    <property type="component" value="Unassembled WGS sequence"/>
</dbReference>
<dbReference type="SMART" id="SM00205">
    <property type="entry name" value="THN"/>
    <property type="match status" value="1"/>
</dbReference>
<accession>A0AAD5X0E4</accession>
<reference evidence="2" key="1">
    <citation type="submission" date="2020-05" db="EMBL/GenBank/DDBJ databases">
        <title>Phylogenomic resolution of chytrid fungi.</title>
        <authorList>
            <person name="Stajich J.E."/>
            <person name="Amses K."/>
            <person name="Simmons R."/>
            <person name="Seto K."/>
            <person name="Myers J."/>
            <person name="Bonds A."/>
            <person name="Quandt C.A."/>
            <person name="Barry K."/>
            <person name="Liu P."/>
            <person name="Grigoriev I."/>
            <person name="Longcore J.E."/>
            <person name="James T.Y."/>
        </authorList>
    </citation>
    <scope>NUCLEOTIDE SEQUENCE</scope>
    <source>
        <strain evidence="2">JEL0318</strain>
    </source>
</reference>
<dbReference type="EMBL" id="JADGJD010001434">
    <property type="protein sequence ID" value="KAJ3042245.1"/>
    <property type="molecule type" value="Genomic_DNA"/>
</dbReference>
<evidence type="ECO:0000313" key="2">
    <source>
        <dbReference type="EMBL" id="KAJ3042245.1"/>
    </source>
</evidence>
<dbReference type="PRINTS" id="PR00347">
    <property type="entry name" value="THAUMATIN"/>
</dbReference>
<dbReference type="Pfam" id="PF00314">
    <property type="entry name" value="Thaumatin"/>
    <property type="match status" value="1"/>
</dbReference>
<keyword evidence="3" id="KW-1185">Reference proteome</keyword>
<name>A0AAD5X0E4_9FUNG</name>
<dbReference type="AlphaFoldDB" id="A0AAD5X0E4"/>
<feature type="non-terminal residue" evidence="2">
    <location>
        <position position="243"/>
    </location>
</feature>
<dbReference type="InterPro" id="IPR037176">
    <property type="entry name" value="Osmotin/thaumatin-like_sf"/>
</dbReference>